<accession>A0AAE2MMS1</accession>
<gene>
    <name evidence="2" type="ORF">GGE16_004096</name>
</gene>
<dbReference type="AlphaFoldDB" id="A0AAE2MMS1"/>
<reference evidence="2 3" key="1">
    <citation type="submission" date="2020-08" db="EMBL/GenBank/DDBJ databases">
        <title>Genomic Encyclopedia of Type Strains, Phase IV (KMG-V): Genome sequencing to study the core and pangenomes of soil and plant-associated prokaryotes.</title>
        <authorList>
            <person name="Whitman W."/>
        </authorList>
    </citation>
    <scope>NUCLEOTIDE SEQUENCE [LARGE SCALE GENOMIC DNA]</scope>
    <source>
        <strain evidence="2 3">SEMIA 415</strain>
    </source>
</reference>
<feature type="region of interest" description="Disordered" evidence="1">
    <location>
        <begin position="60"/>
        <end position="82"/>
    </location>
</feature>
<organism evidence="2 3">
    <name type="scientific">Rhizobium leguminosarum</name>
    <dbReference type="NCBI Taxonomy" id="384"/>
    <lineage>
        <taxon>Bacteria</taxon>
        <taxon>Pseudomonadati</taxon>
        <taxon>Pseudomonadota</taxon>
        <taxon>Alphaproteobacteria</taxon>
        <taxon>Hyphomicrobiales</taxon>
        <taxon>Rhizobiaceae</taxon>
        <taxon>Rhizobium/Agrobacterium group</taxon>
        <taxon>Rhizobium</taxon>
    </lineage>
</organism>
<dbReference type="EMBL" id="JACIGO010000005">
    <property type="protein sequence ID" value="MBB4292020.1"/>
    <property type="molecule type" value="Genomic_DNA"/>
</dbReference>
<evidence type="ECO:0000313" key="3">
    <source>
        <dbReference type="Proteomes" id="UP000538507"/>
    </source>
</evidence>
<sequence>MAFPMTASGAHSRHRPCKARAWSAHPRFRPANLTTASWRKPDVDRQVAPGNTAYVRIIGGKSGRRSASPRGTSERVAIPASSAARRSASRNCSGAIFPLNASTQAFTAATYSSPSSQGQSWIRRRAASPSVHTILRDAGPRKANPTGVNADDVFQHIVLDPSRHGYYSPRNQYTRVF</sequence>
<dbReference type="Proteomes" id="UP000538507">
    <property type="component" value="Unassembled WGS sequence"/>
</dbReference>
<proteinExistence type="predicted"/>
<evidence type="ECO:0000313" key="2">
    <source>
        <dbReference type="EMBL" id="MBB4292020.1"/>
    </source>
</evidence>
<evidence type="ECO:0000256" key="1">
    <source>
        <dbReference type="SAM" id="MobiDB-lite"/>
    </source>
</evidence>
<protein>
    <submittedName>
        <fullName evidence="2">Uncharacterized protein</fullName>
    </submittedName>
</protein>
<name>A0AAE2MMS1_RHILE</name>
<comment type="caution">
    <text evidence="2">The sequence shown here is derived from an EMBL/GenBank/DDBJ whole genome shotgun (WGS) entry which is preliminary data.</text>
</comment>